<keyword evidence="8" id="KW-1185">Reference proteome</keyword>
<comment type="subcellular location">
    <subcellularLocation>
        <location evidence="1">Membrane</location>
        <topology evidence="1">Multi-pass membrane protein</topology>
    </subcellularLocation>
</comment>
<feature type="transmembrane region" description="Helical" evidence="6">
    <location>
        <begin position="322"/>
        <end position="342"/>
    </location>
</feature>
<evidence type="ECO:0000256" key="5">
    <source>
        <dbReference type="ARBA" id="ARBA00023136"/>
    </source>
</evidence>
<proteinExistence type="inferred from homology"/>
<feature type="transmembrane region" description="Helical" evidence="6">
    <location>
        <begin position="396"/>
        <end position="417"/>
    </location>
</feature>
<feature type="transmembrane region" description="Helical" evidence="6">
    <location>
        <begin position="244"/>
        <end position="268"/>
    </location>
</feature>
<keyword evidence="5 6" id="KW-0472">Membrane</keyword>
<evidence type="ECO:0000313" key="8">
    <source>
        <dbReference type="Proteomes" id="UP000199423"/>
    </source>
</evidence>
<feature type="transmembrane region" description="Helical" evidence="6">
    <location>
        <begin position="99"/>
        <end position="122"/>
    </location>
</feature>
<dbReference type="Gene3D" id="1.10.4160.10">
    <property type="entry name" value="Hydantoin permease"/>
    <property type="match status" value="1"/>
</dbReference>
<dbReference type="PANTHER" id="PTHR30569:SF0">
    <property type="entry name" value="CYTOSINE PERMEASE"/>
    <property type="match status" value="1"/>
</dbReference>
<evidence type="ECO:0000256" key="2">
    <source>
        <dbReference type="ARBA" id="ARBA00008974"/>
    </source>
</evidence>
<comment type="similarity">
    <text evidence="2">Belongs to the purine-cytosine permease (2.A.39) family.</text>
</comment>
<feature type="transmembrane region" description="Helical" evidence="6">
    <location>
        <begin position="354"/>
        <end position="375"/>
    </location>
</feature>
<evidence type="ECO:0000256" key="3">
    <source>
        <dbReference type="ARBA" id="ARBA00022692"/>
    </source>
</evidence>
<dbReference type="GO" id="GO:0015209">
    <property type="term" value="F:cytosine transmembrane transporter activity"/>
    <property type="evidence" value="ECO:0007669"/>
    <property type="project" value="InterPro"/>
</dbReference>
<dbReference type="InterPro" id="IPR001248">
    <property type="entry name" value="Pur-cyt_permease"/>
</dbReference>
<evidence type="ECO:0000313" key="7">
    <source>
        <dbReference type="EMBL" id="SFV34431.1"/>
    </source>
</evidence>
<reference evidence="8" key="1">
    <citation type="submission" date="2016-10" db="EMBL/GenBank/DDBJ databases">
        <authorList>
            <person name="Varghese N."/>
            <person name="Submissions S."/>
        </authorList>
    </citation>
    <scope>NUCLEOTIDE SEQUENCE [LARGE SCALE GENOMIC DNA]</scope>
    <source>
        <strain evidence="8">DSM 1565</strain>
    </source>
</reference>
<evidence type="ECO:0000256" key="6">
    <source>
        <dbReference type="SAM" id="Phobius"/>
    </source>
</evidence>
<dbReference type="Proteomes" id="UP000199423">
    <property type="component" value="Unassembled WGS sequence"/>
</dbReference>
<sequence length="464" mass="49860">MSSTQDSVAESGWPLTVKDRTWTTRQLTVVLLVTACGNWSYLIGQYVAFYLDFKMGVSALIAGSMIGMLMLTLAVVPMSTKYGIDSIAASKPQFGNRGWLITVFLQYASIIGWNTLLLVFFGKAVAQALITLGLADPESSLTIVRIVSAVTCIVVYLVLLRGLKGLEAASNLLFVVVVGIGIWMLYQLLSSNAEALAVAKPSMASPSLAWNYVTGVEISIVSLLGFWAYFGTIVRESPSPSKSVLPSMLAMGLSLPLLSIVGLAAMLVLQVPDPTAWLVSLGGPLYGLIALLLIMAANLGPSLAGVYSTAIGLRRVPALGEARWGTLILFSIVPVAAVGILIPEEFFSSFGTFLAFIGVFFAPLCAIQIADTFLLRRNSLNVRGIYQDGPGTPYEFWGGFNPAALLAMAAGFSTYLYLLNPVSYESRWPYEYTTASLPAAFVAGIVFVAVTRLLVMRMRKGDYK</sequence>
<feature type="transmembrane region" description="Helical" evidence="6">
    <location>
        <begin position="172"/>
        <end position="189"/>
    </location>
</feature>
<dbReference type="AlphaFoldDB" id="A0A1I7NID0"/>
<dbReference type="EMBL" id="FPCH01000002">
    <property type="protein sequence ID" value="SFV34431.1"/>
    <property type="molecule type" value="Genomic_DNA"/>
</dbReference>
<accession>A0A1I7NID0</accession>
<protein>
    <submittedName>
        <fullName evidence="7">Nucleobase:cation symporter-1, NCS1 family</fullName>
    </submittedName>
</protein>
<dbReference type="InterPro" id="IPR030191">
    <property type="entry name" value="CodB"/>
</dbReference>
<dbReference type="STRING" id="51670.SAMN04488557_2322"/>
<dbReference type="GO" id="GO:0005886">
    <property type="term" value="C:plasma membrane"/>
    <property type="evidence" value="ECO:0007669"/>
    <property type="project" value="TreeGrafter"/>
</dbReference>
<dbReference type="RefSeq" id="WP_092867816.1">
    <property type="nucleotide sequence ID" value="NZ_FPCH01000002.1"/>
</dbReference>
<dbReference type="Pfam" id="PF02133">
    <property type="entry name" value="Transp_cyt_pur"/>
    <property type="match status" value="1"/>
</dbReference>
<feature type="transmembrane region" description="Helical" evidence="6">
    <location>
        <begin position="437"/>
        <end position="455"/>
    </location>
</feature>
<dbReference type="OrthoDB" id="6083029at2"/>
<feature type="transmembrane region" description="Helical" evidence="6">
    <location>
        <begin position="27"/>
        <end position="51"/>
    </location>
</feature>
<name>A0A1I7NID0_9HYPH</name>
<gene>
    <name evidence="7" type="ORF">SAMN04488557_2322</name>
</gene>
<feature type="transmembrane region" description="Helical" evidence="6">
    <location>
        <begin position="288"/>
        <end position="310"/>
    </location>
</feature>
<keyword evidence="3 6" id="KW-0812">Transmembrane</keyword>
<organism evidence="7 8">
    <name type="scientific">Hyphomicrobium facile</name>
    <dbReference type="NCBI Taxonomy" id="51670"/>
    <lineage>
        <taxon>Bacteria</taxon>
        <taxon>Pseudomonadati</taxon>
        <taxon>Pseudomonadota</taxon>
        <taxon>Alphaproteobacteria</taxon>
        <taxon>Hyphomicrobiales</taxon>
        <taxon>Hyphomicrobiaceae</taxon>
        <taxon>Hyphomicrobium</taxon>
    </lineage>
</organism>
<feature type="transmembrane region" description="Helical" evidence="6">
    <location>
        <begin position="57"/>
        <end position="78"/>
    </location>
</feature>
<dbReference type="PANTHER" id="PTHR30569">
    <property type="entry name" value="CYTOSINE TRANSPORTER CODB"/>
    <property type="match status" value="1"/>
</dbReference>
<evidence type="ECO:0000256" key="1">
    <source>
        <dbReference type="ARBA" id="ARBA00004141"/>
    </source>
</evidence>
<feature type="transmembrane region" description="Helical" evidence="6">
    <location>
        <begin position="142"/>
        <end position="160"/>
    </location>
</feature>
<keyword evidence="4 6" id="KW-1133">Transmembrane helix</keyword>
<feature type="transmembrane region" description="Helical" evidence="6">
    <location>
        <begin position="209"/>
        <end position="232"/>
    </location>
</feature>
<evidence type="ECO:0000256" key="4">
    <source>
        <dbReference type="ARBA" id="ARBA00022989"/>
    </source>
</evidence>